<evidence type="ECO:0000256" key="6">
    <source>
        <dbReference type="ARBA" id="ARBA00022692"/>
    </source>
</evidence>
<dbReference type="RefSeq" id="XP_017875085.1">
    <property type="nucleotide sequence ID" value="XM_018019596.2"/>
</dbReference>
<evidence type="ECO:0000259" key="17">
    <source>
        <dbReference type="SMART" id="SM00382"/>
    </source>
</evidence>
<comment type="subcellular location">
    <subcellularLocation>
        <location evidence="2">Mitochondrion membrane</location>
        <topology evidence="2">Multi-pass membrane protein</topology>
    </subcellularLocation>
</comment>
<evidence type="ECO:0000256" key="9">
    <source>
        <dbReference type="ARBA" id="ARBA00022801"/>
    </source>
</evidence>
<dbReference type="Gene3D" id="1.20.58.760">
    <property type="entry name" value="Peptidase M41"/>
    <property type="match status" value="1"/>
</dbReference>
<dbReference type="GeneID" id="108621978"/>
<evidence type="ECO:0000256" key="5">
    <source>
        <dbReference type="ARBA" id="ARBA00022670"/>
    </source>
</evidence>
<dbReference type="GO" id="GO:0004222">
    <property type="term" value="F:metalloendopeptidase activity"/>
    <property type="evidence" value="ECO:0007669"/>
    <property type="project" value="InterPro"/>
</dbReference>
<keyword evidence="11" id="KW-0067">ATP-binding</keyword>
<evidence type="ECO:0000256" key="13">
    <source>
        <dbReference type="ARBA" id="ARBA00023049"/>
    </source>
</evidence>
<feature type="region of interest" description="Disordered" evidence="16">
    <location>
        <begin position="66"/>
        <end position="108"/>
    </location>
</feature>
<dbReference type="InterPro" id="IPR003960">
    <property type="entry name" value="ATPase_AAA_CS"/>
</dbReference>
<dbReference type="PANTHER" id="PTHR43655:SF2">
    <property type="entry name" value="AFG3 LIKE MATRIX AAA PEPTIDASE SUBUNIT 2, ISOFORM A"/>
    <property type="match status" value="1"/>
</dbReference>
<dbReference type="InterPro" id="IPR011546">
    <property type="entry name" value="Pept_M41_FtsH_extracell"/>
</dbReference>
<evidence type="ECO:0000256" key="2">
    <source>
        <dbReference type="ARBA" id="ARBA00004225"/>
    </source>
</evidence>
<comment type="similarity">
    <text evidence="3">In the C-terminal section; belongs to the peptidase M41 family.</text>
</comment>
<evidence type="ECO:0000256" key="4">
    <source>
        <dbReference type="ARBA" id="ARBA00010550"/>
    </source>
</evidence>
<dbReference type="CDD" id="cd19501">
    <property type="entry name" value="RecA-like_FtsH"/>
    <property type="match status" value="1"/>
</dbReference>
<dbReference type="Pfam" id="PF17862">
    <property type="entry name" value="AAA_lid_3"/>
    <property type="match status" value="1"/>
</dbReference>
<dbReference type="GO" id="GO:0004176">
    <property type="term" value="F:ATP-dependent peptidase activity"/>
    <property type="evidence" value="ECO:0007669"/>
    <property type="project" value="InterPro"/>
</dbReference>
<dbReference type="FunFam" id="1.10.8.60:FF:000019">
    <property type="entry name" value="AFG3-like AAA ATPase 2"/>
    <property type="match status" value="1"/>
</dbReference>
<dbReference type="GO" id="GO:0005745">
    <property type="term" value="C:m-AAA complex"/>
    <property type="evidence" value="ECO:0007669"/>
    <property type="project" value="TreeGrafter"/>
</dbReference>
<evidence type="ECO:0000313" key="18">
    <source>
        <dbReference type="Proteomes" id="UP000694925"/>
    </source>
</evidence>
<feature type="compositionally biased region" description="Polar residues" evidence="16">
    <location>
        <begin position="95"/>
        <end position="107"/>
    </location>
</feature>
<dbReference type="HAMAP" id="MF_01458">
    <property type="entry name" value="FtsH"/>
    <property type="match status" value="1"/>
</dbReference>
<keyword evidence="13" id="KW-0482">Metalloprotease</keyword>
<dbReference type="GO" id="GO:0005524">
    <property type="term" value="F:ATP binding"/>
    <property type="evidence" value="ECO:0007669"/>
    <property type="project" value="UniProtKB-KW"/>
</dbReference>
<feature type="compositionally biased region" description="Basic and acidic residues" evidence="16">
    <location>
        <begin position="769"/>
        <end position="779"/>
    </location>
</feature>
<dbReference type="InterPro" id="IPR003959">
    <property type="entry name" value="ATPase_AAA_core"/>
</dbReference>
<gene>
    <name evidence="19" type="primary">LOC108621978</name>
</gene>
<sequence length="805" mass="90844">MAHQLLSSTSKLEKFILSSVYKNANMFQLRRYLSLIKNGNETSRIEHVRNQWRLLCNQPPKGFEKFYKPKANTSSKTTEKVAEKVKEGSSKETSKAQSASETQSQKSSTDKRTFSWEFKWSSGNNSFGNKNNEKMFIIGFLLMGSSYLYLHHVSNLATEITWREFITKCLNKGIVDKVEVVNKQWVRVKLLPGHIVNGKDTLWFNIGSVETFERNLENAQIELNVEPQNYLPVHYRDELEMHHILKLLPQIVMWGFLFYLFRKSMESLGRGRKGGLFGPIMESTAKLINSKDIGVRFKDVAGCEEAKIEIMEFVNFLKNPQQYIELGAKIPKGAMLTGPPGTGKTLLAKATAGEANVPFISVSGSEFLEMFVGVGPSRVRDMFAMARKHAPCILFIDEIDAVGRKRGGRNFGGHSEQENTLNQLLVEMDGFNTTTNVVVLAATNRIDILDKALLRPGRFDRQIFVPAPDIKGRASIFKVHLQPLKTNAIDKDQLSRKMASLTPGFTGADIANVCNEAALIAARDLNDNIHLNHFEQAIERVIAGMEKKTNVLQPEEKKTVAYHEAGHAVAGWFLQYADPLLKVSIIPRGKGLGYAQYLPHEQYLYTKEQLFDRMCMALGGRVSEEIFFNRITTGAQDDLQKVTSNAYAQVIQYGMNEKVGNVSFQMPQQGEMAFDKPYSEHTAQLIDTEVRALIEQAHNHTRELLTKHKENVEKVAERLLKQEILSRDDMIELLGPRPFPEKSTYEQFVEGTGSFEEDTSLPKGLQEWNKSREDDKRPEATVPPTSEAVPGKSAAASQNQPQQRL</sequence>
<evidence type="ECO:0000256" key="1">
    <source>
        <dbReference type="ARBA" id="ARBA00001947"/>
    </source>
</evidence>
<protein>
    <submittedName>
        <fullName evidence="19">AFG3-like protein 2</fullName>
    </submittedName>
</protein>
<evidence type="ECO:0000256" key="16">
    <source>
        <dbReference type="SAM" id="MobiDB-lite"/>
    </source>
</evidence>
<comment type="similarity">
    <text evidence="4">In the N-terminal section; belongs to the AAA ATPase family.</text>
</comment>
<dbReference type="Gene3D" id="1.10.8.60">
    <property type="match status" value="1"/>
</dbReference>
<dbReference type="InterPro" id="IPR003593">
    <property type="entry name" value="AAA+_ATPase"/>
</dbReference>
<evidence type="ECO:0000256" key="10">
    <source>
        <dbReference type="ARBA" id="ARBA00022833"/>
    </source>
</evidence>
<name>A0AAJ7IR65_9HYME</name>
<dbReference type="Proteomes" id="UP000694925">
    <property type="component" value="Unplaced"/>
</dbReference>
<comment type="cofactor">
    <cofactor evidence="1">
        <name>Zn(2+)</name>
        <dbReference type="ChEBI" id="CHEBI:29105"/>
    </cofactor>
</comment>
<dbReference type="KEGG" id="ccal:108621978"/>
<dbReference type="SMART" id="SM00382">
    <property type="entry name" value="AAA"/>
    <property type="match status" value="1"/>
</dbReference>
<dbReference type="Pfam" id="PF06480">
    <property type="entry name" value="FtsH_ext"/>
    <property type="match status" value="1"/>
</dbReference>
<dbReference type="GO" id="GO:0034982">
    <property type="term" value="P:mitochondrial protein processing"/>
    <property type="evidence" value="ECO:0007669"/>
    <property type="project" value="TreeGrafter"/>
</dbReference>
<keyword evidence="18" id="KW-1185">Reference proteome</keyword>
<keyword evidence="8" id="KW-0547">Nucleotide-binding</keyword>
<dbReference type="InterPro" id="IPR050928">
    <property type="entry name" value="ATP-dep_Zn_Metalloprotease"/>
</dbReference>
<keyword evidence="5" id="KW-0645">Protease</keyword>
<dbReference type="SUPFAM" id="SSF140990">
    <property type="entry name" value="FtsH protease domain-like"/>
    <property type="match status" value="1"/>
</dbReference>
<keyword evidence="14" id="KW-0496">Mitochondrion</keyword>
<keyword evidence="6" id="KW-0812">Transmembrane</keyword>
<dbReference type="Pfam" id="PF00004">
    <property type="entry name" value="AAA"/>
    <property type="match status" value="1"/>
</dbReference>
<evidence type="ECO:0000256" key="11">
    <source>
        <dbReference type="ARBA" id="ARBA00022840"/>
    </source>
</evidence>
<dbReference type="InterPro" id="IPR000642">
    <property type="entry name" value="Peptidase_M41"/>
</dbReference>
<dbReference type="Pfam" id="PF01434">
    <property type="entry name" value="Peptidase_M41"/>
    <property type="match status" value="1"/>
</dbReference>
<keyword evidence="10" id="KW-0862">Zinc</keyword>
<evidence type="ECO:0000313" key="19">
    <source>
        <dbReference type="RefSeq" id="XP_017875085.1"/>
    </source>
</evidence>
<keyword evidence="12" id="KW-1133">Transmembrane helix</keyword>
<dbReference type="PROSITE" id="PS00674">
    <property type="entry name" value="AAA"/>
    <property type="match status" value="1"/>
</dbReference>
<evidence type="ECO:0000256" key="3">
    <source>
        <dbReference type="ARBA" id="ARBA00010044"/>
    </source>
</evidence>
<evidence type="ECO:0000256" key="8">
    <source>
        <dbReference type="ARBA" id="ARBA00022741"/>
    </source>
</evidence>
<dbReference type="FunFam" id="3.40.50.300:FF:000001">
    <property type="entry name" value="ATP-dependent zinc metalloprotease FtsH"/>
    <property type="match status" value="1"/>
</dbReference>
<dbReference type="SUPFAM" id="SSF52540">
    <property type="entry name" value="P-loop containing nucleoside triphosphate hydrolases"/>
    <property type="match status" value="1"/>
</dbReference>
<evidence type="ECO:0000256" key="12">
    <source>
        <dbReference type="ARBA" id="ARBA00022989"/>
    </source>
</evidence>
<evidence type="ECO:0000256" key="7">
    <source>
        <dbReference type="ARBA" id="ARBA00022723"/>
    </source>
</evidence>
<accession>A0AAJ7IR65</accession>
<evidence type="ECO:0000256" key="15">
    <source>
        <dbReference type="ARBA" id="ARBA00023136"/>
    </source>
</evidence>
<keyword evidence="7" id="KW-0479">Metal-binding</keyword>
<reference evidence="19" key="1">
    <citation type="submission" date="2025-08" db="UniProtKB">
        <authorList>
            <consortium name="RefSeq"/>
        </authorList>
    </citation>
    <scope>IDENTIFICATION</scope>
    <source>
        <tissue evidence="19">Whole body</tissue>
    </source>
</reference>
<dbReference type="AlphaFoldDB" id="A0AAJ7IR65"/>
<dbReference type="CTD" id="10939"/>
<dbReference type="NCBIfam" id="TIGR01241">
    <property type="entry name" value="FtsH_fam"/>
    <property type="match status" value="1"/>
</dbReference>
<dbReference type="GO" id="GO:0016887">
    <property type="term" value="F:ATP hydrolysis activity"/>
    <property type="evidence" value="ECO:0007669"/>
    <property type="project" value="InterPro"/>
</dbReference>
<dbReference type="InterPro" id="IPR005936">
    <property type="entry name" value="FtsH"/>
</dbReference>
<dbReference type="FunFam" id="1.20.58.760:FF:000003">
    <property type="entry name" value="AFG3-like AAA ATPase 2"/>
    <property type="match status" value="1"/>
</dbReference>
<dbReference type="Gene3D" id="3.40.1690.20">
    <property type="match status" value="1"/>
</dbReference>
<proteinExistence type="inferred from homology"/>
<organism evidence="18 19">
    <name type="scientific">Ceratina calcarata</name>
    <dbReference type="NCBI Taxonomy" id="156304"/>
    <lineage>
        <taxon>Eukaryota</taxon>
        <taxon>Metazoa</taxon>
        <taxon>Ecdysozoa</taxon>
        <taxon>Arthropoda</taxon>
        <taxon>Hexapoda</taxon>
        <taxon>Insecta</taxon>
        <taxon>Pterygota</taxon>
        <taxon>Neoptera</taxon>
        <taxon>Endopterygota</taxon>
        <taxon>Hymenoptera</taxon>
        <taxon>Apocrita</taxon>
        <taxon>Aculeata</taxon>
        <taxon>Apoidea</taxon>
        <taxon>Anthophila</taxon>
        <taxon>Apidae</taxon>
        <taxon>Ceratina</taxon>
        <taxon>Zadontomerus</taxon>
    </lineage>
</organism>
<feature type="compositionally biased region" description="Polar residues" evidence="16">
    <location>
        <begin position="795"/>
        <end position="805"/>
    </location>
</feature>
<evidence type="ECO:0000256" key="14">
    <source>
        <dbReference type="ARBA" id="ARBA00023128"/>
    </source>
</evidence>
<dbReference type="Gene3D" id="3.40.50.300">
    <property type="entry name" value="P-loop containing nucleotide triphosphate hydrolases"/>
    <property type="match status" value="1"/>
</dbReference>
<dbReference type="PANTHER" id="PTHR43655">
    <property type="entry name" value="ATP-DEPENDENT PROTEASE"/>
    <property type="match status" value="1"/>
</dbReference>
<feature type="domain" description="AAA+ ATPase" evidence="17">
    <location>
        <begin position="330"/>
        <end position="469"/>
    </location>
</feature>
<dbReference type="InterPro" id="IPR037219">
    <property type="entry name" value="Peptidase_M41-like"/>
</dbReference>
<feature type="compositionally biased region" description="Basic and acidic residues" evidence="16">
    <location>
        <begin position="77"/>
        <end position="94"/>
    </location>
</feature>
<dbReference type="InterPro" id="IPR027417">
    <property type="entry name" value="P-loop_NTPase"/>
</dbReference>
<keyword evidence="9" id="KW-0378">Hydrolase</keyword>
<dbReference type="GO" id="GO:0008270">
    <property type="term" value="F:zinc ion binding"/>
    <property type="evidence" value="ECO:0007669"/>
    <property type="project" value="InterPro"/>
</dbReference>
<dbReference type="InterPro" id="IPR041569">
    <property type="entry name" value="AAA_lid_3"/>
</dbReference>
<feature type="region of interest" description="Disordered" evidence="16">
    <location>
        <begin position="751"/>
        <end position="805"/>
    </location>
</feature>
<keyword evidence="15" id="KW-0472">Membrane</keyword>